<dbReference type="PANTHER" id="PTHR24304:SF2">
    <property type="entry name" value="24-HYDROXYCHOLESTEROL 7-ALPHA-HYDROXYLASE"/>
    <property type="match status" value="1"/>
</dbReference>
<feature type="transmembrane region" description="Helical" evidence="7">
    <location>
        <begin position="6"/>
        <end position="26"/>
    </location>
</feature>
<keyword evidence="3 6" id="KW-0349">Heme</keyword>
<dbReference type="GO" id="GO:0005506">
    <property type="term" value="F:iron ion binding"/>
    <property type="evidence" value="ECO:0007669"/>
    <property type="project" value="InterPro"/>
</dbReference>
<evidence type="ECO:0008006" key="10">
    <source>
        <dbReference type="Google" id="ProtNLM"/>
    </source>
</evidence>
<evidence type="ECO:0000256" key="5">
    <source>
        <dbReference type="ARBA" id="ARBA00023004"/>
    </source>
</evidence>
<dbReference type="Pfam" id="PF00067">
    <property type="entry name" value="p450"/>
    <property type="match status" value="1"/>
</dbReference>
<protein>
    <recommendedName>
        <fullName evidence="10">Cytochrome P450</fullName>
    </recommendedName>
</protein>
<feature type="binding site" description="axial binding residue" evidence="6">
    <location>
        <position position="442"/>
    </location>
    <ligand>
        <name>heme</name>
        <dbReference type="ChEBI" id="CHEBI:30413"/>
    </ligand>
    <ligandPart>
        <name>Fe</name>
        <dbReference type="ChEBI" id="CHEBI:18248"/>
    </ligandPart>
</feature>
<keyword evidence="7" id="KW-0812">Transmembrane</keyword>
<reference evidence="9" key="2">
    <citation type="submission" date="2015-01" db="EMBL/GenBank/DDBJ databases">
        <title>Evolutionary Origins and Diversification of the Mycorrhizal Mutualists.</title>
        <authorList>
            <consortium name="DOE Joint Genome Institute"/>
            <consortium name="Mycorrhizal Genomics Consortium"/>
            <person name="Kohler A."/>
            <person name="Kuo A."/>
            <person name="Nagy L.G."/>
            <person name="Floudas D."/>
            <person name="Copeland A."/>
            <person name="Barry K.W."/>
            <person name="Cichocki N."/>
            <person name="Veneault-Fourrey C."/>
            <person name="LaButti K."/>
            <person name="Lindquist E.A."/>
            <person name="Lipzen A."/>
            <person name="Lundell T."/>
            <person name="Morin E."/>
            <person name="Murat C."/>
            <person name="Riley R."/>
            <person name="Ohm R."/>
            <person name="Sun H."/>
            <person name="Tunlid A."/>
            <person name="Henrissat B."/>
            <person name="Grigoriev I.V."/>
            <person name="Hibbett D.S."/>
            <person name="Martin F."/>
        </authorList>
    </citation>
    <scope>NUCLEOTIDE SEQUENCE [LARGE SCALE GENOMIC DNA]</scope>
    <source>
        <strain evidence="9">MUT 4182</strain>
    </source>
</reference>
<gene>
    <name evidence="8" type="ORF">M407DRAFT_20613</name>
</gene>
<dbReference type="STRING" id="1051891.A0A0C3M9J9"/>
<evidence type="ECO:0000256" key="7">
    <source>
        <dbReference type="SAM" id="Phobius"/>
    </source>
</evidence>
<dbReference type="AlphaFoldDB" id="A0A0C3M9J9"/>
<keyword evidence="5 6" id="KW-0408">Iron</keyword>
<evidence type="ECO:0000256" key="6">
    <source>
        <dbReference type="PIRSR" id="PIRSR602403-1"/>
    </source>
</evidence>
<dbReference type="GO" id="GO:0020037">
    <property type="term" value="F:heme binding"/>
    <property type="evidence" value="ECO:0007669"/>
    <property type="project" value="InterPro"/>
</dbReference>
<sequence length="505" mass="55429">MLESNSSLTLVTTAAAGVVAVGYYYANKNSNGSRRPPVVPYNIPWLGSAITLGKDPDAFFHDARYKYGDIFTVQAAGMRSTYVTSAAAISAIYRNSKSFVFAPTRLEFSVKIFDLPRSIVYDNDYMTEKIFPMHHRVLAPSNVAPMVGALIMHTIHGVKELRSKITGNQWSITLEEFAHKPIYSAISAAMVGPRFPAEKLYEPFLVFDNSFPLFAAGAPALFVQKGVRARNQLIDAFEEYLNTPGWEEEASELVRAMANGARNESQPPWTDRGLAAAVSSDFWAANGNMNWGFFWCINLMLHEPQGLAPLYEEVDAARDSWLKAHPTADLSGDSPTEIAEFLNNAPLPLVASTVSESLRVSSSSFSIRTVVEDGATINGYPQFEFSKGDILVCQTRSVHLDQEIYGPDAATFKPDRFLDSGIVTEGGSRKPFFPFGGGVSQCEGRHFASKGCKFALALFLLNFDIQLDPTYEAPSSGSALFDMTRIGAGILHPTKPTHILVSKRK</sequence>
<evidence type="ECO:0000313" key="9">
    <source>
        <dbReference type="Proteomes" id="UP000054248"/>
    </source>
</evidence>
<comment type="cofactor">
    <cofactor evidence="1 6">
        <name>heme</name>
        <dbReference type="ChEBI" id="CHEBI:30413"/>
    </cofactor>
</comment>
<dbReference type="HOGENOM" id="CLU_018012_5_1_1"/>
<dbReference type="InterPro" id="IPR036396">
    <property type="entry name" value="Cyt_P450_sf"/>
</dbReference>
<evidence type="ECO:0000256" key="1">
    <source>
        <dbReference type="ARBA" id="ARBA00001971"/>
    </source>
</evidence>
<organism evidence="8 9">
    <name type="scientific">Tulasnella calospora MUT 4182</name>
    <dbReference type="NCBI Taxonomy" id="1051891"/>
    <lineage>
        <taxon>Eukaryota</taxon>
        <taxon>Fungi</taxon>
        <taxon>Dikarya</taxon>
        <taxon>Basidiomycota</taxon>
        <taxon>Agaricomycotina</taxon>
        <taxon>Agaricomycetes</taxon>
        <taxon>Cantharellales</taxon>
        <taxon>Tulasnellaceae</taxon>
        <taxon>Tulasnella</taxon>
    </lineage>
</organism>
<keyword evidence="4 6" id="KW-0479">Metal-binding</keyword>
<dbReference type="PRINTS" id="PR00465">
    <property type="entry name" value="EP450IV"/>
</dbReference>
<dbReference type="GO" id="GO:0008395">
    <property type="term" value="F:steroid hydroxylase activity"/>
    <property type="evidence" value="ECO:0007669"/>
    <property type="project" value="TreeGrafter"/>
</dbReference>
<evidence type="ECO:0000256" key="4">
    <source>
        <dbReference type="ARBA" id="ARBA00022723"/>
    </source>
</evidence>
<evidence type="ECO:0000313" key="8">
    <source>
        <dbReference type="EMBL" id="KIO30347.1"/>
    </source>
</evidence>
<dbReference type="GO" id="GO:0016705">
    <property type="term" value="F:oxidoreductase activity, acting on paired donors, with incorporation or reduction of molecular oxygen"/>
    <property type="evidence" value="ECO:0007669"/>
    <property type="project" value="InterPro"/>
</dbReference>
<dbReference type="PANTHER" id="PTHR24304">
    <property type="entry name" value="CYTOCHROME P450 FAMILY 7"/>
    <property type="match status" value="1"/>
</dbReference>
<proteinExistence type="inferred from homology"/>
<dbReference type="Gene3D" id="1.10.630.10">
    <property type="entry name" value="Cytochrome P450"/>
    <property type="match status" value="1"/>
</dbReference>
<dbReference type="InterPro" id="IPR050529">
    <property type="entry name" value="CYP450_sterol_14alpha_dmase"/>
</dbReference>
<keyword evidence="9" id="KW-1185">Reference proteome</keyword>
<dbReference type="InterPro" id="IPR001128">
    <property type="entry name" value="Cyt_P450"/>
</dbReference>
<reference evidence="8 9" key="1">
    <citation type="submission" date="2014-04" db="EMBL/GenBank/DDBJ databases">
        <authorList>
            <consortium name="DOE Joint Genome Institute"/>
            <person name="Kuo A."/>
            <person name="Girlanda M."/>
            <person name="Perotto S."/>
            <person name="Kohler A."/>
            <person name="Nagy L.G."/>
            <person name="Floudas D."/>
            <person name="Copeland A."/>
            <person name="Barry K.W."/>
            <person name="Cichocki N."/>
            <person name="Veneault-Fourrey C."/>
            <person name="LaButti K."/>
            <person name="Lindquist E.A."/>
            <person name="Lipzen A."/>
            <person name="Lundell T."/>
            <person name="Morin E."/>
            <person name="Murat C."/>
            <person name="Sun H."/>
            <person name="Tunlid A."/>
            <person name="Henrissat B."/>
            <person name="Grigoriev I.V."/>
            <person name="Hibbett D.S."/>
            <person name="Martin F."/>
            <person name="Nordberg H.P."/>
            <person name="Cantor M.N."/>
            <person name="Hua S.X."/>
        </authorList>
    </citation>
    <scope>NUCLEOTIDE SEQUENCE [LARGE SCALE GENOMIC DNA]</scope>
    <source>
        <strain evidence="8 9">MUT 4182</strain>
    </source>
</reference>
<evidence type="ECO:0000256" key="2">
    <source>
        <dbReference type="ARBA" id="ARBA00010617"/>
    </source>
</evidence>
<comment type="similarity">
    <text evidence="2">Belongs to the cytochrome P450 family.</text>
</comment>
<evidence type="ECO:0000256" key="3">
    <source>
        <dbReference type="ARBA" id="ARBA00022617"/>
    </source>
</evidence>
<dbReference type="EMBL" id="KN822973">
    <property type="protein sequence ID" value="KIO30347.1"/>
    <property type="molecule type" value="Genomic_DNA"/>
</dbReference>
<dbReference type="OrthoDB" id="3366823at2759"/>
<accession>A0A0C3M9J9</accession>
<dbReference type="SUPFAM" id="SSF48264">
    <property type="entry name" value="Cytochrome P450"/>
    <property type="match status" value="1"/>
</dbReference>
<dbReference type="InterPro" id="IPR002403">
    <property type="entry name" value="Cyt_P450_E_grp-IV"/>
</dbReference>
<keyword evidence="7" id="KW-1133">Transmembrane helix</keyword>
<keyword evidence="7" id="KW-0472">Membrane</keyword>
<name>A0A0C3M9J9_9AGAM</name>
<dbReference type="Proteomes" id="UP000054248">
    <property type="component" value="Unassembled WGS sequence"/>
</dbReference>